<organism evidence="1 2">
    <name type="scientific">Bryocella elongata</name>
    <dbReference type="NCBI Taxonomy" id="863522"/>
    <lineage>
        <taxon>Bacteria</taxon>
        <taxon>Pseudomonadati</taxon>
        <taxon>Acidobacteriota</taxon>
        <taxon>Terriglobia</taxon>
        <taxon>Terriglobales</taxon>
        <taxon>Acidobacteriaceae</taxon>
        <taxon>Bryocella</taxon>
    </lineage>
</organism>
<accession>A0A1H5YKC4</accession>
<dbReference type="InterPro" id="IPR043519">
    <property type="entry name" value="NT_sf"/>
</dbReference>
<protein>
    <recommendedName>
        <fullName evidence="3">Nucleotidyl transferase AbiEii toxin, Type IV TA system</fullName>
    </recommendedName>
</protein>
<dbReference type="EMBL" id="FNVA01000003">
    <property type="protein sequence ID" value="SEG24518.1"/>
    <property type="molecule type" value="Genomic_DNA"/>
</dbReference>
<evidence type="ECO:0008006" key="3">
    <source>
        <dbReference type="Google" id="ProtNLM"/>
    </source>
</evidence>
<dbReference type="OrthoDB" id="121150at2"/>
<gene>
    <name evidence="1" type="ORF">SAMN05421819_2361</name>
</gene>
<dbReference type="RefSeq" id="WP_103933217.1">
    <property type="nucleotide sequence ID" value="NZ_FNVA01000003.1"/>
</dbReference>
<name>A0A1H5YKC4_9BACT</name>
<sequence>MNSKQISLLRAFLAAGVDFAVVGGVAVNAHGYVRATNDLDLFIRPSEDNACVAFRALQDLGVSLEGLEPADLLSDYDNLRFGPQEDHIDILASIGEMSFDQVWKNRIVVPMEGLRVPFISKADLVENKRQVGRLRDLADIEELNALPDESL</sequence>
<evidence type="ECO:0000313" key="1">
    <source>
        <dbReference type="EMBL" id="SEG24518.1"/>
    </source>
</evidence>
<dbReference type="SUPFAM" id="SSF81301">
    <property type="entry name" value="Nucleotidyltransferase"/>
    <property type="match status" value="1"/>
</dbReference>
<keyword evidence="2" id="KW-1185">Reference proteome</keyword>
<proteinExistence type="predicted"/>
<evidence type="ECO:0000313" key="2">
    <source>
        <dbReference type="Proteomes" id="UP000236728"/>
    </source>
</evidence>
<dbReference type="AlphaFoldDB" id="A0A1H5YKC4"/>
<reference evidence="1 2" key="1">
    <citation type="submission" date="2016-10" db="EMBL/GenBank/DDBJ databases">
        <authorList>
            <person name="de Groot N.N."/>
        </authorList>
    </citation>
    <scope>NUCLEOTIDE SEQUENCE [LARGE SCALE GENOMIC DNA]</scope>
    <source>
        <strain evidence="1 2">DSM 22489</strain>
    </source>
</reference>
<dbReference type="Proteomes" id="UP000236728">
    <property type="component" value="Unassembled WGS sequence"/>
</dbReference>
<dbReference type="Gene3D" id="3.30.460.40">
    <property type="match status" value="1"/>
</dbReference>